<keyword evidence="2" id="KW-1185">Reference proteome</keyword>
<dbReference type="Proteomes" id="UP000191612">
    <property type="component" value="Unassembled WGS sequence"/>
</dbReference>
<sequence length="165" mass="17386">MSKARSRLKRADCCPQRVLVHRDEGLLALCNFLVREGGNTITSAEWRANSPDSGTQSDALSSKYAVEMVLLAGRAAFLGPDIASVQLEVVDAPVSIAGAVSVNVSFRSHSKRTKSLNPIGGAGAKLGFQWALALVAVGIRGSRPCSLWAAQLAESDFIGLFATGE</sequence>
<evidence type="ECO:0000313" key="1">
    <source>
        <dbReference type="EMBL" id="OQE03532.1"/>
    </source>
</evidence>
<comment type="caution">
    <text evidence="1">The sequence shown here is derived from an EMBL/GenBank/DDBJ whole genome shotgun (WGS) entry which is preliminary data.</text>
</comment>
<organism evidence="1 2">
    <name type="scientific">Penicillium solitum</name>
    <dbReference type="NCBI Taxonomy" id="60172"/>
    <lineage>
        <taxon>Eukaryota</taxon>
        <taxon>Fungi</taxon>
        <taxon>Dikarya</taxon>
        <taxon>Ascomycota</taxon>
        <taxon>Pezizomycotina</taxon>
        <taxon>Eurotiomycetes</taxon>
        <taxon>Eurotiomycetidae</taxon>
        <taxon>Eurotiales</taxon>
        <taxon>Aspergillaceae</taxon>
        <taxon>Penicillium</taxon>
    </lineage>
</organism>
<protein>
    <submittedName>
        <fullName evidence="1">Uncharacterized protein</fullName>
    </submittedName>
</protein>
<name>A0A1V6RP21_9EURO</name>
<reference evidence="2" key="1">
    <citation type="journal article" date="2017" name="Nat. Microbiol.">
        <title>Global analysis of biosynthetic gene clusters reveals vast potential of secondary metabolite production in Penicillium species.</title>
        <authorList>
            <person name="Nielsen J.C."/>
            <person name="Grijseels S."/>
            <person name="Prigent S."/>
            <person name="Ji B."/>
            <person name="Dainat J."/>
            <person name="Nielsen K.F."/>
            <person name="Frisvad J.C."/>
            <person name="Workman M."/>
            <person name="Nielsen J."/>
        </authorList>
    </citation>
    <scope>NUCLEOTIDE SEQUENCE [LARGE SCALE GENOMIC DNA]</scope>
    <source>
        <strain evidence="2">IBT 29525</strain>
    </source>
</reference>
<gene>
    <name evidence="1" type="ORF">PENSOL_c001G07148</name>
</gene>
<proteinExistence type="predicted"/>
<accession>A0A1V6RP21</accession>
<dbReference type="EMBL" id="MDYO01000001">
    <property type="protein sequence ID" value="OQE03532.1"/>
    <property type="molecule type" value="Genomic_DNA"/>
</dbReference>
<evidence type="ECO:0000313" key="2">
    <source>
        <dbReference type="Proteomes" id="UP000191612"/>
    </source>
</evidence>
<dbReference type="AlphaFoldDB" id="A0A1V6RP21"/>